<dbReference type="RefSeq" id="WP_117545382.1">
    <property type="nucleotide sequence ID" value="NZ_JBKUNB010000015.1"/>
</dbReference>
<reference evidence="2" key="1">
    <citation type="submission" date="2018-08" db="EMBL/GenBank/DDBJ databases">
        <title>A genome reference for cultivated species of the human gut microbiota.</title>
        <authorList>
            <person name="Zou Y."/>
            <person name="Xue W."/>
            <person name="Luo G."/>
        </authorList>
    </citation>
    <scope>NUCLEOTIDE SEQUENCE [LARGE SCALE GENOMIC DNA]</scope>
    <source>
        <strain evidence="2">TF05-5AC</strain>
    </source>
</reference>
<accession>A0A3E3HYR2</accession>
<proteinExistence type="predicted"/>
<feature type="domain" description="N-acetyltransferase" evidence="1">
    <location>
        <begin position="11"/>
        <end position="172"/>
    </location>
</feature>
<dbReference type="Pfam" id="PF13302">
    <property type="entry name" value="Acetyltransf_3"/>
    <property type="match status" value="1"/>
</dbReference>
<protein>
    <submittedName>
        <fullName evidence="2">N-acetyltransferase</fullName>
    </submittedName>
</protein>
<keyword evidence="2" id="KW-0808">Transferase</keyword>
<dbReference type="PROSITE" id="PS51186">
    <property type="entry name" value="GNAT"/>
    <property type="match status" value="1"/>
</dbReference>
<dbReference type="EMBL" id="QVLV01000019">
    <property type="protein sequence ID" value="RGE56952.1"/>
    <property type="molecule type" value="Genomic_DNA"/>
</dbReference>
<evidence type="ECO:0000313" key="2">
    <source>
        <dbReference type="EMBL" id="RGE56952.1"/>
    </source>
</evidence>
<dbReference type="GeneID" id="97989360"/>
<keyword evidence="3" id="KW-1185">Reference proteome</keyword>
<dbReference type="Gene3D" id="3.40.630.30">
    <property type="match status" value="1"/>
</dbReference>
<sequence>MQQYILQTPRLILRPLTAADAEEVFIWCSDPLVNRFMPYALYTKTEDVRRWLETVEKNEKQYEFGFVCKENNRLIGSGGIGPAEDNTQWEIGYNLCSDCWNQGYATEAAKAMIDFAYQEFDIHDFGANHAVANPASGRVMEKCGMHFDHYGEYSRFDGSETFPAKFYKLHLD</sequence>
<dbReference type="GO" id="GO:0016747">
    <property type="term" value="F:acyltransferase activity, transferring groups other than amino-acyl groups"/>
    <property type="evidence" value="ECO:0007669"/>
    <property type="project" value="InterPro"/>
</dbReference>
<dbReference type="PANTHER" id="PTHR43792">
    <property type="entry name" value="GNAT FAMILY, PUTATIVE (AFU_ORTHOLOGUE AFUA_3G00765)-RELATED-RELATED"/>
    <property type="match status" value="1"/>
</dbReference>
<evidence type="ECO:0000259" key="1">
    <source>
        <dbReference type="PROSITE" id="PS51186"/>
    </source>
</evidence>
<dbReference type="Proteomes" id="UP000260812">
    <property type="component" value="Unassembled WGS sequence"/>
</dbReference>
<gene>
    <name evidence="2" type="ORF">DXC51_21465</name>
</gene>
<dbReference type="InterPro" id="IPR051531">
    <property type="entry name" value="N-acetyltransferase"/>
</dbReference>
<comment type="caution">
    <text evidence="2">The sequence shown here is derived from an EMBL/GenBank/DDBJ whole genome shotgun (WGS) entry which is preliminary data.</text>
</comment>
<name>A0A3E3HYR2_9FIRM</name>
<dbReference type="InterPro" id="IPR000182">
    <property type="entry name" value="GNAT_dom"/>
</dbReference>
<evidence type="ECO:0000313" key="3">
    <source>
        <dbReference type="Proteomes" id="UP000260812"/>
    </source>
</evidence>
<organism evidence="2 3">
    <name type="scientific">Eisenbergiella massiliensis</name>
    <dbReference type="NCBI Taxonomy" id="1720294"/>
    <lineage>
        <taxon>Bacteria</taxon>
        <taxon>Bacillati</taxon>
        <taxon>Bacillota</taxon>
        <taxon>Clostridia</taxon>
        <taxon>Lachnospirales</taxon>
        <taxon>Lachnospiraceae</taxon>
        <taxon>Eisenbergiella</taxon>
    </lineage>
</organism>
<dbReference type="AlphaFoldDB" id="A0A3E3HYR2"/>
<dbReference type="InterPro" id="IPR016181">
    <property type="entry name" value="Acyl_CoA_acyltransferase"/>
</dbReference>
<dbReference type="SUPFAM" id="SSF55729">
    <property type="entry name" value="Acyl-CoA N-acyltransferases (Nat)"/>
    <property type="match status" value="1"/>
</dbReference>
<dbReference type="PANTHER" id="PTHR43792:SF1">
    <property type="entry name" value="N-ACETYLTRANSFERASE DOMAIN-CONTAINING PROTEIN"/>
    <property type="match status" value="1"/>
</dbReference>